<proteinExistence type="predicted"/>
<accession>R4TP23</accession>
<dbReference type="KEGG" id="vg:16193521"/>
<dbReference type="Proteomes" id="UP000202086">
    <property type="component" value="Segment"/>
</dbReference>
<evidence type="ECO:0000313" key="2">
    <source>
        <dbReference type="Proteomes" id="UP000202086"/>
    </source>
</evidence>
<reference evidence="1 2" key="1">
    <citation type="submission" date="2012-12" db="EMBL/GenBank/DDBJ databases">
        <authorList>
            <person name="Sencilo A."/>
            <person name="Jacobs-Sera D."/>
            <person name="Russell D.A."/>
            <person name="Ko C."/>
            <person name="Atanasova N."/>
            <person name="Osterlund E."/>
            <person name="Oksanen H.M."/>
            <person name="Bamford D.H."/>
            <person name="Hatfull G.F."/>
            <person name="Roine E."/>
            <person name="Hendrix R.W."/>
        </authorList>
    </citation>
    <scope>NUCLEOTIDE SEQUENCE [LARGE SCALE GENOMIC DNA]</scope>
</reference>
<dbReference type="EMBL" id="KC292029">
    <property type="protein sequence ID" value="AGM11978.1"/>
    <property type="molecule type" value="Genomic_DNA"/>
</dbReference>
<name>R4TP23_9CAUD</name>
<organism evidence="1 2">
    <name type="scientific">Haloarcula californiae tailed virus 1</name>
    <dbReference type="NCBI Taxonomy" id="1273746"/>
    <lineage>
        <taxon>Viruses</taxon>
        <taxon>Duplodnaviria</taxon>
        <taxon>Heunggongvirae</taxon>
        <taxon>Uroviricota</taxon>
        <taxon>Caudoviricetes</taxon>
        <taxon>Thumleimavirales</taxon>
        <taxon>Druskaviridae</taxon>
        <taxon>Hacavirus</taxon>
        <taxon>Hacavirus italiense</taxon>
        <taxon>Hacavirus HCTV1</taxon>
    </lineage>
</organism>
<protein>
    <submittedName>
        <fullName evidence="1">Uncharacterized protein</fullName>
    </submittedName>
</protein>
<keyword evidence="2" id="KW-1185">Reference proteome</keyword>
<dbReference type="GeneID" id="16193521"/>
<sequence>MTAVQYVEYVLENNWEPSISGRYNDVPHPRLIRESSEEYRRMNTQEDDTIIVSDGGISEIEPQSFGWVEERLLSRVTLDIRTSHSRERLWGERDDNNNSPRYGGLVGECKRIFDAKRKGDKEFDLVDGYEANDLSGQMGGLVWRATFELRLDTRASNIDPEI</sequence>
<evidence type="ECO:0000313" key="1">
    <source>
        <dbReference type="EMBL" id="AGM11978.1"/>
    </source>
</evidence>
<gene>
    <name evidence="1" type="primary">119</name>
    <name evidence="1" type="ORF">DNAM5_119</name>
</gene>
<dbReference type="RefSeq" id="YP_008059680.1">
    <property type="nucleotide sequence ID" value="NC_021330.1"/>
</dbReference>